<dbReference type="Pfam" id="PF13424">
    <property type="entry name" value="TPR_12"/>
    <property type="match status" value="3"/>
</dbReference>
<evidence type="ECO:0000256" key="7">
    <source>
        <dbReference type="SAM" id="Phobius"/>
    </source>
</evidence>
<gene>
    <name evidence="10" type="ORF">SAMN03080601_00977</name>
</gene>
<evidence type="ECO:0000259" key="9">
    <source>
        <dbReference type="PROSITE" id="PS50109"/>
    </source>
</evidence>
<feature type="signal peptide" evidence="8">
    <location>
        <begin position="1"/>
        <end position="26"/>
    </location>
</feature>
<reference evidence="10 11" key="1">
    <citation type="submission" date="2017-02" db="EMBL/GenBank/DDBJ databases">
        <authorList>
            <person name="Peterson S.W."/>
        </authorList>
    </citation>
    <scope>NUCLEOTIDE SEQUENCE [LARGE SCALE GENOMIC DNA]</scope>
    <source>
        <strain evidence="10 11">DSM 24412</strain>
    </source>
</reference>
<name>A0A1T5D4V3_9BACT</name>
<dbReference type="Pfam" id="PF02518">
    <property type="entry name" value="HATPase_c"/>
    <property type="match status" value="1"/>
</dbReference>
<dbReference type="SUPFAM" id="SSF48452">
    <property type="entry name" value="TPR-like"/>
    <property type="match status" value="2"/>
</dbReference>
<keyword evidence="7" id="KW-0812">Transmembrane</keyword>
<dbReference type="Gene3D" id="1.25.40.10">
    <property type="entry name" value="Tetratricopeptide repeat domain"/>
    <property type="match status" value="2"/>
</dbReference>
<dbReference type="SUPFAM" id="SSF47384">
    <property type="entry name" value="Homodimeric domain of signal transducing histidine kinase"/>
    <property type="match status" value="1"/>
</dbReference>
<dbReference type="AlphaFoldDB" id="A0A1T5D4V3"/>
<comment type="catalytic activity">
    <reaction evidence="1">
        <text>ATP + protein L-histidine = ADP + protein N-phospho-L-histidine.</text>
        <dbReference type="EC" id="2.7.13.3"/>
    </reaction>
</comment>
<sequence>MMKKKKCFYYTSMFLFISTFYLFSSARTGYTAQSPEDLMTKIDSLEQLLLYEEACVLTHELLEQYANFDETDRVLLCRAYLKKSFCFGDEGKTVESIVVLEKALAIAMQIKDSTLLSIGYRELGYRSTIAGNYEQGFEAYRNALEIDTKLNAYENIAISLNAIGKIHELWKQFDKALDFFYQSLAIAEHLNNLDQIAIRKASIASAYKSMQNFDLALDYLERSLALETELNNEVRMGYRMDQMGEIFTILGDFEKAEEKLLSALEIFRNNRILVSESIVLNHIGFNYMKKNDYENALNRYIESLAIAEQTGFNNMKQKNLRELSSLMQKKKNYSEALEYYKQFVAIRDSAFTEQARRQLLDFQVKYESEHKEKELAIMNQKRLEDQLKLNQARQQHILMFGIVTILIFLLGTLYSRFQIKKRAQIKLSEANRQLNLMNQTKNKFFTILAHDLKNPIYAFRNISTSVHENYAELSREDLKYYTGELKNTSEKLCAFLDDLLKWAASITGRLVPKADSIELKPLFEKLVDLCSPMAKSKKLSISVDIPNGHLVWADRNMINTIFRNIISNAIKFTPENGWIKIQSNMQSIHTEIKISDSGIGILPKDLPKLFDIGNDPSRIGNSNDKGMGFGLFLCKEFIDKNNGEIRAESQPGNGTIFQIVLPNKQPK</sequence>
<dbReference type="InterPro" id="IPR004358">
    <property type="entry name" value="Sig_transdc_His_kin-like_C"/>
</dbReference>
<keyword evidence="3" id="KW-0808">Transferase</keyword>
<accession>A0A1T5D4V3</accession>
<evidence type="ECO:0000256" key="2">
    <source>
        <dbReference type="ARBA" id="ARBA00012438"/>
    </source>
</evidence>
<dbReference type="EMBL" id="FUYV01000004">
    <property type="protein sequence ID" value="SKB66725.1"/>
    <property type="molecule type" value="Genomic_DNA"/>
</dbReference>
<feature type="transmembrane region" description="Helical" evidence="7">
    <location>
        <begin position="397"/>
        <end position="417"/>
    </location>
</feature>
<evidence type="ECO:0000256" key="8">
    <source>
        <dbReference type="SAM" id="SignalP"/>
    </source>
</evidence>
<dbReference type="SUPFAM" id="SSF55874">
    <property type="entry name" value="ATPase domain of HSP90 chaperone/DNA topoisomerase II/histidine kinase"/>
    <property type="match status" value="1"/>
</dbReference>
<dbReference type="STRING" id="889453.SAMN03080601_00977"/>
<feature type="domain" description="Histidine kinase" evidence="9">
    <location>
        <begin position="447"/>
        <end position="665"/>
    </location>
</feature>
<evidence type="ECO:0000256" key="6">
    <source>
        <dbReference type="PROSITE-ProRule" id="PRU00339"/>
    </source>
</evidence>
<keyword evidence="7" id="KW-1133">Transmembrane helix</keyword>
<dbReference type="Gene3D" id="1.10.287.130">
    <property type="match status" value="1"/>
</dbReference>
<evidence type="ECO:0000256" key="3">
    <source>
        <dbReference type="ARBA" id="ARBA00022679"/>
    </source>
</evidence>
<dbReference type="RefSeq" id="WP_079556754.1">
    <property type="nucleotide sequence ID" value="NZ_CP021904.1"/>
</dbReference>
<dbReference type="InterPro" id="IPR003594">
    <property type="entry name" value="HATPase_dom"/>
</dbReference>
<dbReference type="PRINTS" id="PR00344">
    <property type="entry name" value="BCTRLSENSOR"/>
</dbReference>
<evidence type="ECO:0000256" key="4">
    <source>
        <dbReference type="ARBA" id="ARBA00022777"/>
    </source>
</evidence>
<dbReference type="GO" id="GO:0000155">
    <property type="term" value="F:phosphorelay sensor kinase activity"/>
    <property type="evidence" value="ECO:0007669"/>
    <property type="project" value="InterPro"/>
</dbReference>
<keyword evidence="4 10" id="KW-0418">Kinase</keyword>
<dbReference type="Gene3D" id="3.30.565.10">
    <property type="entry name" value="Histidine kinase-like ATPase, C-terminal domain"/>
    <property type="match status" value="1"/>
</dbReference>
<keyword evidence="8" id="KW-0732">Signal</keyword>
<dbReference type="PANTHER" id="PTHR43711:SF31">
    <property type="entry name" value="HISTIDINE KINASE"/>
    <property type="match status" value="1"/>
</dbReference>
<dbReference type="SMART" id="SM00387">
    <property type="entry name" value="HATPase_c"/>
    <property type="match status" value="1"/>
</dbReference>
<proteinExistence type="predicted"/>
<feature type="repeat" description="TPR" evidence="6">
    <location>
        <begin position="117"/>
        <end position="150"/>
    </location>
</feature>
<dbReference type="InterPro" id="IPR005467">
    <property type="entry name" value="His_kinase_dom"/>
</dbReference>
<dbReference type="EC" id="2.7.13.3" evidence="2"/>
<evidence type="ECO:0000313" key="11">
    <source>
        <dbReference type="Proteomes" id="UP000191055"/>
    </source>
</evidence>
<feature type="repeat" description="TPR" evidence="6">
    <location>
        <begin position="277"/>
        <end position="310"/>
    </location>
</feature>
<dbReference type="InterPro" id="IPR050736">
    <property type="entry name" value="Sensor_HK_Regulatory"/>
</dbReference>
<dbReference type="OrthoDB" id="9813151at2"/>
<dbReference type="InterPro" id="IPR019734">
    <property type="entry name" value="TPR_rpt"/>
</dbReference>
<dbReference type="PROSITE" id="PS50109">
    <property type="entry name" value="HIS_KIN"/>
    <property type="match status" value="1"/>
</dbReference>
<keyword evidence="11" id="KW-1185">Reference proteome</keyword>
<dbReference type="PANTHER" id="PTHR43711">
    <property type="entry name" value="TWO-COMPONENT HISTIDINE KINASE"/>
    <property type="match status" value="1"/>
</dbReference>
<dbReference type="InterPro" id="IPR011990">
    <property type="entry name" value="TPR-like_helical_dom_sf"/>
</dbReference>
<keyword evidence="7" id="KW-0472">Membrane</keyword>
<organism evidence="10 11">
    <name type="scientific">Alkalitalea saponilacus</name>
    <dbReference type="NCBI Taxonomy" id="889453"/>
    <lineage>
        <taxon>Bacteria</taxon>
        <taxon>Pseudomonadati</taxon>
        <taxon>Bacteroidota</taxon>
        <taxon>Bacteroidia</taxon>
        <taxon>Marinilabiliales</taxon>
        <taxon>Marinilabiliaceae</taxon>
        <taxon>Alkalitalea</taxon>
    </lineage>
</organism>
<dbReference type="SMART" id="SM00028">
    <property type="entry name" value="TPR"/>
    <property type="match status" value="6"/>
</dbReference>
<evidence type="ECO:0000313" key="10">
    <source>
        <dbReference type="EMBL" id="SKB66725.1"/>
    </source>
</evidence>
<dbReference type="PROSITE" id="PS50005">
    <property type="entry name" value="TPR"/>
    <property type="match status" value="2"/>
</dbReference>
<dbReference type="InterPro" id="IPR036097">
    <property type="entry name" value="HisK_dim/P_sf"/>
</dbReference>
<protein>
    <recommendedName>
        <fullName evidence="2">histidine kinase</fullName>
        <ecNumber evidence="2">2.7.13.3</ecNumber>
    </recommendedName>
</protein>
<dbReference type="InterPro" id="IPR036890">
    <property type="entry name" value="HATPase_C_sf"/>
</dbReference>
<evidence type="ECO:0000256" key="1">
    <source>
        <dbReference type="ARBA" id="ARBA00000085"/>
    </source>
</evidence>
<keyword evidence="6" id="KW-0802">TPR repeat</keyword>
<keyword evidence="5" id="KW-0902">Two-component regulatory system</keyword>
<dbReference type="Proteomes" id="UP000191055">
    <property type="component" value="Unassembled WGS sequence"/>
</dbReference>
<evidence type="ECO:0000256" key="5">
    <source>
        <dbReference type="ARBA" id="ARBA00023012"/>
    </source>
</evidence>
<feature type="chain" id="PRO_5012368911" description="histidine kinase" evidence="8">
    <location>
        <begin position="27"/>
        <end position="667"/>
    </location>
</feature>
<dbReference type="KEGG" id="asx:CDL62_16210"/>